<evidence type="ECO:0000313" key="3">
    <source>
        <dbReference type="Proteomes" id="UP000824221"/>
    </source>
</evidence>
<protein>
    <recommendedName>
        <fullName evidence="1">Metallo-beta-lactamase domain-containing protein</fullName>
    </recommendedName>
</protein>
<dbReference type="Gene3D" id="3.60.15.10">
    <property type="entry name" value="Ribonuclease Z/Hydroxyacylglutathione hydrolase-like"/>
    <property type="match status" value="1"/>
</dbReference>
<dbReference type="PANTHER" id="PTHR42663">
    <property type="entry name" value="HYDROLASE C777.06C-RELATED-RELATED"/>
    <property type="match status" value="1"/>
</dbReference>
<proteinExistence type="predicted"/>
<dbReference type="Pfam" id="PF12706">
    <property type="entry name" value="Lactamase_B_2"/>
    <property type="match status" value="1"/>
</dbReference>
<dbReference type="PANTHER" id="PTHR42663:SF6">
    <property type="entry name" value="HYDROLASE C777.06C-RELATED"/>
    <property type="match status" value="1"/>
</dbReference>
<evidence type="ECO:0000313" key="2">
    <source>
        <dbReference type="EMBL" id="HJA02019.1"/>
    </source>
</evidence>
<dbReference type="SUPFAM" id="SSF56281">
    <property type="entry name" value="Metallo-hydrolase/oxidoreductase"/>
    <property type="match status" value="1"/>
</dbReference>
<sequence>MNIQFLGTGAAEGIPALFCNCNFCRSVRLRGGKAVRSRAQVLMDGELSIDFPPDAFYHGLGAGVDLSAVRYLLITHSHCDHFYAHDFVLRGYKYAKNMTSPALHILGNADVLNVFYESVRREMRPEVENTFSFTCLKAFSPVSFGDWTAHPLKAMHSSSEPFVFFLEGKGKRILHLTDTGPLPEESYAYLQGLDGAPCDLVTLDCTFLYDDAPHSARHMGVRENAELLRRLREMGLVDGHTKAVITHFSHNSEPTEEKLRRAEGELNVTAAYDGLTISI</sequence>
<reference evidence="2" key="1">
    <citation type="journal article" date="2021" name="PeerJ">
        <title>Extensive microbial diversity within the chicken gut microbiome revealed by metagenomics and culture.</title>
        <authorList>
            <person name="Gilroy R."/>
            <person name="Ravi A."/>
            <person name="Getino M."/>
            <person name="Pursley I."/>
            <person name="Horton D.L."/>
            <person name="Alikhan N.F."/>
            <person name="Baker D."/>
            <person name="Gharbi K."/>
            <person name="Hall N."/>
            <person name="Watson M."/>
            <person name="Adriaenssens E.M."/>
            <person name="Foster-Nyarko E."/>
            <person name="Jarju S."/>
            <person name="Secka A."/>
            <person name="Antonio M."/>
            <person name="Oren A."/>
            <person name="Chaudhuri R.R."/>
            <person name="La Ragione R."/>
            <person name="Hildebrand F."/>
            <person name="Pallen M.J."/>
        </authorList>
    </citation>
    <scope>NUCLEOTIDE SEQUENCE</scope>
    <source>
        <strain evidence="2">CHK156-179</strain>
    </source>
</reference>
<dbReference type="Proteomes" id="UP000824221">
    <property type="component" value="Unassembled WGS sequence"/>
</dbReference>
<dbReference type="InterPro" id="IPR001279">
    <property type="entry name" value="Metallo-B-lactamas"/>
</dbReference>
<comment type="caution">
    <text evidence="2">The sequence shown here is derived from an EMBL/GenBank/DDBJ whole genome shotgun (WGS) entry which is preliminary data.</text>
</comment>
<accession>A0A9D2H157</accession>
<feature type="domain" description="Metallo-beta-lactamase" evidence="1">
    <location>
        <begin position="65"/>
        <end position="246"/>
    </location>
</feature>
<name>A0A9D2H157_9FIRM</name>
<reference evidence="2" key="2">
    <citation type="submission" date="2021-04" db="EMBL/GenBank/DDBJ databases">
        <authorList>
            <person name="Gilroy R."/>
        </authorList>
    </citation>
    <scope>NUCLEOTIDE SEQUENCE</scope>
    <source>
        <strain evidence="2">CHK156-179</strain>
    </source>
</reference>
<dbReference type="EMBL" id="DXAJ01000025">
    <property type="protein sequence ID" value="HJA02019.1"/>
    <property type="molecule type" value="Genomic_DNA"/>
</dbReference>
<dbReference type="AlphaFoldDB" id="A0A9D2H157"/>
<organism evidence="2 3">
    <name type="scientific">Candidatus Gallimonas gallistercoris</name>
    <dbReference type="NCBI Taxonomy" id="2838602"/>
    <lineage>
        <taxon>Bacteria</taxon>
        <taxon>Bacillati</taxon>
        <taxon>Bacillota</taxon>
        <taxon>Clostridia</taxon>
        <taxon>Candidatus Gallimonas</taxon>
    </lineage>
</organism>
<dbReference type="InterPro" id="IPR036866">
    <property type="entry name" value="RibonucZ/Hydroxyglut_hydro"/>
</dbReference>
<gene>
    <name evidence="2" type="ORF">H9797_01370</name>
</gene>
<evidence type="ECO:0000259" key="1">
    <source>
        <dbReference type="Pfam" id="PF12706"/>
    </source>
</evidence>